<keyword evidence="1" id="KW-0378">Hydrolase</keyword>
<dbReference type="InterPro" id="IPR054722">
    <property type="entry name" value="PolX-like_BBD"/>
</dbReference>
<name>A0A6N2N1V2_SALVM</name>
<dbReference type="InterPro" id="IPR013103">
    <property type="entry name" value="RVT_2"/>
</dbReference>
<dbReference type="GO" id="GO:0004190">
    <property type="term" value="F:aspartic-type endopeptidase activity"/>
    <property type="evidence" value="ECO:0007669"/>
    <property type="project" value="UniProtKB-KW"/>
</dbReference>
<dbReference type="EMBL" id="CAADRP010001852">
    <property type="protein sequence ID" value="VFU54796.1"/>
    <property type="molecule type" value="Genomic_DNA"/>
</dbReference>
<accession>A0A6N2N1V2</accession>
<evidence type="ECO:0000259" key="2">
    <source>
        <dbReference type="Pfam" id="PF07727"/>
    </source>
</evidence>
<keyword evidence="1" id="KW-0064">Aspartyl protease</keyword>
<gene>
    <name evidence="4" type="ORF">SVIM_LOCUS385395</name>
</gene>
<sequence length="409" mass="47093">MGHNGGFIWNQSKELAHLANTKAPTSDSITLRVRGFNKEEIECLTSLLNTMEKPFGSCYLAQNGKILISYVFSASNQNHSNTWVIDSGATNHMTYDANALKSYQTCHTSKKITVANGSEEENIKEKTIDFTDFDMLFFIPPRQQSSSTLQTCESPNITTLQGKAPGNRPLHIYRRRVQPELTLLQAQESEPEQKLEKEVYMDLPPGFSHSLLPNQVCRLKKTVYGLKQSPKAWFGRFTKAMILIGYRQSQRNHILFIKHSNSREVTILIVYVNDIIITKDDFMERDKLRKRLSVECKKLERLKYFLSIEVAHSEKGIFISQQKYIYYLLKELRMVDYRPCETSIDLKHRLDDDEEGATANKGQYKKLVGKLVNLAHTRPDIAYVVSVESQFILNQRIPIFRQYTDSSDT</sequence>
<dbReference type="InterPro" id="IPR043502">
    <property type="entry name" value="DNA/RNA_pol_sf"/>
</dbReference>
<dbReference type="Pfam" id="PF07727">
    <property type="entry name" value="RVT_2"/>
    <property type="match status" value="1"/>
</dbReference>
<dbReference type="SUPFAM" id="SSF56672">
    <property type="entry name" value="DNA/RNA polymerases"/>
    <property type="match status" value="1"/>
</dbReference>
<feature type="domain" description="Retrovirus-related Pol polyprotein from transposon TNT 1-94-like beta-barrel" evidence="3">
    <location>
        <begin position="83"/>
        <end position="126"/>
    </location>
</feature>
<reference evidence="4" key="1">
    <citation type="submission" date="2019-03" db="EMBL/GenBank/DDBJ databases">
        <authorList>
            <person name="Mank J."/>
            <person name="Almeida P."/>
        </authorList>
    </citation>
    <scope>NUCLEOTIDE SEQUENCE</scope>
    <source>
        <strain evidence="4">78183</strain>
    </source>
</reference>
<dbReference type="AlphaFoldDB" id="A0A6N2N1V2"/>
<proteinExistence type="predicted"/>
<evidence type="ECO:0000256" key="1">
    <source>
        <dbReference type="ARBA" id="ARBA00022750"/>
    </source>
</evidence>
<keyword evidence="1" id="KW-0645">Protease</keyword>
<feature type="domain" description="Reverse transcriptase Ty1/copia-type" evidence="2">
    <location>
        <begin position="194"/>
        <end position="344"/>
    </location>
</feature>
<dbReference type="Pfam" id="PF22936">
    <property type="entry name" value="Pol_BBD"/>
    <property type="match status" value="1"/>
</dbReference>
<organism evidence="4">
    <name type="scientific">Salix viminalis</name>
    <name type="common">Common osier</name>
    <name type="synonym">Basket willow</name>
    <dbReference type="NCBI Taxonomy" id="40686"/>
    <lineage>
        <taxon>Eukaryota</taxon>
        <taxon>Viridiplantae</taxon>
        <taxon>Streptophyta</taxon>
        <taxon>Embryophyta</taxon>
        <taxon>Tracheophyta</taxon>
        <taxon>Spermatophyta</taxon>
        <taxon>Magnoliopsida</taxon>
        <taxon>eudicotyledons</taxon>
        <taxon>Gunneridae</taxon>
        <taxon>Pentapetalae</taxon>
        <taxon>rosids</taxon>
        <taxon>fabids</taxon>
        <taxon>Malpighiales</taxon>
        <taxon>Salicaceae</taxon>
        <taxon>Saliceae</taxon>
        <taxon>Salix</taxon>
    </lineage>
</organism>
<evidence type="ECO:0000259" key="3">
    <source>
        <dbReference type="Pfam" id="PF22936"/>
    </source>
</evidence>
<evidence type="ECO:0000313" key="4">
    <source>
        <dbReference type="EMBL" id="VFU54796.1"/>
    </source>
</evidence>
<protein>
    <submittedName>
        <fullName evidence="4">Uncharacterized protein</fullName>
    </submittedName>
</protein>